<evidence type="ECO:0000256" key="3">
    <source>
        <dbReference type="ARBA" id="ARBA00022870"/>
    </source>
</evidence>
<evidence type="ECO:0000259" key="8">
    <source>
        <dbReference type="Pfam" id="PF05707"/>
    </source>
</evidence>
<evidence type="ECO:0000256" key="1">
    <source>
        <dbReference type="ARBA" id="ARBA00004379"/>
    </source>
</evidence>
<name>A0A8S5NGL0_9VIRU</name>
<dbReference type="SUPFAM" id="SSF52540">
    <property type="entry name" value="P-loop containing nucleoside triphosphate hydrolases"/>
    <property type="match status" value="1"/>
</dbReference>
<keyword evidence="3" id="KW-1043">Host membrane</keyword>
<reference evidence="9" key="1">
    <citation type="journal article" date="2021" name="Proc. Natl. Acad. Sci. U.S.A.">
        <title>A Catalog of Tens of Thousands of Viruses from Human Metagenomes Reveals Hidden Associations with Chronic Diseases.</title>
        <authorList>
            <person name="Tisza M.J."/>
            <person name="Buck C.B."/>
        </authorList>
    </citation>
    <scope>NUCLEOTIDE SEQUENCE</scope>
    <source>
        <strain evidence="9">CtPjN3</strain>
    </source>
</reference>
<feature type="region of interest" description="Disordered" evidence="6">
    <location>
        <begin position="239"/>
        <end position="259"/>
    </location>
</feature>
<evidence type="ECO:0000256" key="4">
    <source>
        <dbReference type="ARBA" id="ARBA00022989"/>
    </source>
</evidence>
<evidence type="ECO:0000256" key="5">
    <source>
        <dbReference type="ARBA" id="ARBA00023136"/>
    </source>
</evidence>
<feature type="domain" description="Zona occludens toxin N-terminal" evidence="8">
    <location>
        <begin position="1"/>
        <end position="186"/>
    </location>
</feature>
<dbReference type="InterPro" id="IPR008900">
    <property type="entry name" value="Zot_N"/>
</dbReference>
<dbReference type="InterPro" id="IPR027417">
    <property type="entry name" value="P-loop_NTPase"/>
</dbReference>
<evidence type="ECO:0000256" key="2">
    <source>
        <dbReference type="ARBA" id="ARBA00022692"/>
    </source>
</evidence>
<dbReference type="Gene3D" id="3.40.50.300">
    <property type="entry name" value="P-loop containing nucleotide triphosphate hydrolases"/>
    <property type="match status" value="1"/>
</dbReference>
<protein>
    <submittedName>
        <fullName evidence="9">Zonular occludens toxin</fullName>
    </submittedName>
</protein>
<feature type="transmembrane region" description="Helical" evidence="7">
    <location>
        <begin position="195"/>
        <end position="214"/>
    </location>
</feature>
<keyword evidence="2 7" id="KW-0812">Transmembrane</keyword>
<accession>A0A8S5NGL0</accession>
<keyword evidence="4 7" id="KW-1133">Transmembrane helix</keyword>
<keyword evidence="5 7" id="KW-0472">Membrane</keyword>
<evidence type="ECO:0000256" key="6">
    <source>
        <dbReference type="SAM" id="MobiDB-lite"/>
    </source>
</evidence>
<dbReference type="EMBL" id="BK015168">
    <property type="protein sequence ID" value="DAD93830.1"/>
    <property type="molecule type" value="Genomic_DNA"/>
</dbReference>
<proteinExistence type="predicted"/>
<dbReference type="Pfam" id="PF05707">
    <property type="entry name" value="Zot"/>
    <property type="match status" value="1"/>
</dbReference>
<feature type="compositionally biased region" description="Basic and acidic residues" evidence="6">
    <location>
        <begin position="239"/>
        <end position="255"/>
    </location>
</feature>
<feature type="region of interest" description="Disordered" evidence="6">
    <location>
        <begin position="336"/>
        <end position="379"/>
    </location>
</feature>
<dbReference type="GO" id="GO:0033644">
    <property type="term" value="C:host cell membrane"/>
    <property type="evidence" value="ECO:0007669"/>
    <property type="project" value="UniProtKB-SubCell"/>
</dbReference>
<evidence type="ECO:0000256" key="7">
    <source>
        <dbReference type="SAM" id="Phobius"/>
    </source>
</evidence>
<comment type="subcellular location">
    <subcellularLocation>
        <location evidence="1">Host membrane</location>
        <topology evidence="1">Single-pass membrane protein</topology>
    </subcellularLocation>
</comment>
<sequence length="379" mass="41851">MIYLITGTPGAGKTALLCKMMLENKEGLFTFDDGSPRQIYTCNIPWKKAGREKFGVADVSAEQVKAAGIHDNFPEGSVLIVDEASEVYPARAMSAKLPVHVEGLNTLRHNGYTLILLTQFPHMIDPFVRQLVFKHWHLKHNQIGEKLYEFLGCQTSFGRGVLQMGVGEFYKPDPKVFDLYESATRHIKVKKKKGWQWYLLPTMPLLIGGALWLMSAQFGEMEEGAKAKASENVAAVERKAAAPETSATEKADGAAKETAASAVSADDWLPRVAEREETAPIYDGVRKVADFPQVVGCISSSKGCNCYTQQGTRARMTAQACRDWLEDRPFDPYRQRLGERQAEAVEQTAGETQSPSVFALTGHDKYLPSPKFGDGPAAQ</sequence>
<evidence type="ECO:0000313" key="9">
    <source>
        <dbReference type="EMBL" id="DAD93830.1"/>
    </source>
</evidence>
<organism evidence="9">
    <name type="scientific">Inoviridae sp. ctPjN3</name>
    <dbReference type="NCBI Taxonomy" id="2826761"/>
    <lineage>
        <taxon>Viruses</taxon>
        <taxon>Monodnaviria</taxon>
        <taxon>Loebvirae</taxon>
        <taxon>Hofneiviricota</taxon>
        <taxon>Faserviricetes</taxon>
        <taxon>Tubulavirales</taxon>
        <taxon>Inoviridae</taxon>
    </lineage>
</organism>